<gene>
    <name evidence="4" type="ORF">CH360_10430</name>
    <name evidence="5" type="ORF">CH373_09285</name>
</gene>
<dbReference type="Gene3D" id="3.20.110.20">
    <property type="match status" value="1"/>
</dbReference>
<dbReference type="InterPro" id="IPR004300">
    <property type="entry name" value="Glyco_hydro_57_N"/>
</dbReference>
<evidence type="ECO:0000259" key="3">
    <source>
        <dbReference type="Pfam" id="PF03065"/>
    </source>
</evidence>
<evidence type="ECO:0000313" key="4">
    <source>
        <dbReference type="EMBL" id="PJZ69680.1"/>
    </source>
</evidence>
<dbReference type="CDD" id="cd10795">
    <property type="entry name" value="GH57N_MJA1_like"/>
    <property type="match status" value="1"/>
</dbReference>
<evidence type="ECO:0000256" key="2">
    <source>
        <dbReference type="ARBA" id="ARBA00023277"/>
    </source>
</evidence>
<dbReference type="SUPFAM" id="SSF88713">
    <property type="entry name" value="Glycoside hydrolase/deacetylase"/>
    <property type="match status" value="1"/>
</dbReference>
<reference evidence="6 7" key="1">
    <citation type="submission" date="2017-07" db="EMBL/GenBank/DDBJ databases">
        <title>Leptospira spp. isolated from tropical soils.</title>
        <authorList>
            <person name="Thibeaux R."/>
            <person name="Iraola G."/>
            <person name="Ferres I."/>
            <person name="Bierque E."/>
            <person name="Girault D."/>
            <person name="Soupe-Gilbert M.-E."/>
            <person name="Picardeau M."/>
            <person name="Goarant C."/>
        </authorList>
    </citation>
    <scope>NUCLEOTIDE SEQUENCE [LARGE SCALE GENOMIC DNA]</scope>
    <source>
        <strain evidence="5 7">FH1-B-B1</strain>
        <strain evidence="4 6">FH1-B-C1</strain>
    </source>
</reference>
<accession>A0A2M9ZNM2</accession>
<feature type="domain" description="Glycoside hydrolase family 57 N-terminal" evidence="3">
    <location>
        <begin position="6"/>
        <end position="289"/>
    </location>
</feature>
<name>A0A2M9ZNM2_9LEPT</name>
<evidence type="ECO:0000313" key="7">
    <source>
        <dbReference type="Proteomes" id="UP000231990"/>
    </source>
</evidence>
<sequence>MISVCFYFEVHQPYRIKPYSFFQIGKDPFYLDDQKNYAVVRKVGDKCYLPTTRVLLDLIRKYGQEFKVTFSISGTAIEQFRHWYPEVLDQFKRLADTGCVEFLSETYYHSLASLFSEKEFSRQVAQHKDLIRREFGIIPQAFRNTELIYSNHIANLTKKMGYKLMLMEGADKLLGWRSPNFLYKAKYEPEMKILLKNYKLSDDIAFRFSEKSWKEFPLSADKFSNWVHSSAGNARVINLFMDFETFGEHQWEASGIFDFLRHLPDHMNKHPDFHFRTVSEAANRSETVGDIDTHEPVSWADTERDLSAWLGNSMQKQALESIYELETKVYSFCDEDMLDIFGKLQTSDHFYYMCTKYFNDGDVHKYFSPYNSPYDAYIYYMNVLQDFRQRLSSRKDYSYRVQPNQTISAKFVS</sequence>
<dbReference type="PANTHER" id="PTHR36306:SF1">
    <property type="entry name" value="ALPHA-AMYLASE-RELATED"/>
    <property type="match status" value="1"/>
</dbReference>
<comment type="caution">
    <text evidence="5">The sequence shown here is derived from an EMBL/GenBank/DDBJ whole genome shotgun (WGS) entry which is preliminary data.</text>
</comment>
<proteinExistence type="inferred from homology"/>
<evidence type="ECO:0000256" key="1">
    <source>
        <dbReference type="ARBA" id="ARBA00006821"/>
    </source>
</evidence>
<organism evidence="5 7">
    <name type="scientific">Leptospira perolatii</name>
    <dbReference type="NCBI Taxonomy" id="2023191"/>
    <lineage>
        <taxon>Bacteria</taxon>
        <taxon>Pseudomonadati</taxon>
        <taxon>Spirochaetota</taxon>
        <taxon>Spirochaetia</taxon>
        <taxon>Leptospirales</taxon>
        <taxon>Leptospiraceae</taxon>
        <taxon>Leptospira</taxon>
    </lineage>
</organism>
<dbReference type="EMBL" id="NPDY01000008">
    <property type="protein sequence ID" value="PJZ69680.1"/>
    <property type="molecule type" value="Genomic_DNA"/>
</dbReference>
<comment type="similarity">
    <text evidence="1">Belongs to the glycosyl hydrolase 57 family.</text>
</comment>
<dbReference type="GO" id="GO:0005975">
    <property type="term" value="P:carbohydrate metabolic process"/>
    <property type="evidence" value="ECO:0007669"/>
    <property type="project" value="InterPro"/>
</dbReference>
<dbReference type="GO" id="GO:0003824">
    <property type="term" value="F:catalytic activity"/>
    <property type="evidence" value="ECO:0007669"/>
    <property type="project" value="InterPro"/>
</dbReference>
<dbReference type="InterPro" id="IPR011330">
    <property type="entry name" value="Glyco_hydro/deAcase_b/a-brl"/>
</dbReference>
<dbReference type="RefSeq" id="WP_100713963.1">
    <property type="nucleotide sequence ID" value="NZ_NPDY01000008.1"/>
</dbReference>
<dbReference type="OrthoDB" id="138256at2"/>
<keyword evidence="2" id="KW-0119">Carbohydrate metabolism</keyword>
<dbReference type="Pfam" id="PF03065">
    <property type="entry name" value="Glyco_hydro_57"/>
    <property type="match status" value="1"/>
</dbReference>
<protein>
    <submittedName>
        <fullName evidence="5">Alpha-amylase</fullName>
    </submittedName>
</protein>
<dbReference type="AlphaFoldDB" id="A0A2M9ZNM2"/>
<dbReference type="Proteomes" id="UP000231962">
    <property type="component" value="Unassembled WGS sequence"/>
</dbReference>
<evidence type="ECO:0000313" key="6">
    <source>
        <dbReference type="Proteomes" id="UP000231962"/>
    </source>
</evidence>
<evidence type="ECO:0000313" key="5">
    <source>
        <dbReference type="EMBL" id="PJZ73667.1"/>
    </source>
</evidence>
<dbReference type="EMBL" id="NPDZ01000004">
    <property type="protein sequence ID" value="PJZ73667.1"/>
    <property type="molecule type" value="Genomic_DNA"/>
</dbReference>
<dbReference type="PANTHER" id="PTHR36306">
    <property type="entry name" value="ALPHA-AMYLASE-RELATED-RELATED"/>
    <property type="match status" value="1"/>
</dbReference>
<dbReference type="Proteomes" id="UP000231990">
    <property type="component" value="Unassembled WGS sequence"/>
</dbReference>
<dbReference type="InterPro" id="IPR052046">
    <property type="entry name" value="GH57_Enzymes"/>
</dbReference>
<keyword evidence="6" id="KW-1185">Reference proteome</keyword>